<sequence length="404" mass="43723">MLSVSDAFSITQQQLLSLPTETVSLLDANGRVLREAIRADRDFPPFNRVAMDGIAIRFADYAAGQRTFRVIGIQRAGQPQQTLQDAGTCLEVMTGAMLPIGADTIARYEEIRIVDGQASIVVENTPFGPIQMGMHIHPQATDRRAGDELMSVGTRLGPSELAVAASVGQSTLLVTALPRVALVSTGDELVDVASTPLPYQIRRSNTYMLQTALVSLGIQATLHHIVDDEEQLEKGLEDLLATNDMLILSGGVSAGKADFVPDTLEKLGVQKHFHKIDQRPGKPLWFGTSPSGKTVFALPGNPVSTVLCAYRYVLPYLRVSLGLAPAPIRYAQLAESVTFKPNMTYFLPVRLTSEMDGRTLAHPLPGSGSADFANLLAADGFMEFPPNQSDFGVGDSFQVWETIR</sequence>
<evidence type="ECO:0000313" key="8">
    <source>
        <dbReference type="EMBL" id="QMW06138.1"/>
    </source>
</evidence>
<keyword evidence="6" id="KW-0500">Molybdenum</keyword>
<dbReference type="InterPro" id="IPR038987">
    <property type="entry name" value="MoeA-like"/>
</dbReference>
<dbReference type="Pfam" id="PF00994">
    <property type="entry name" value="MoCF_biosynth"/>
    <property type="match status" value="1"/>
</dbReference>
<keyword evidence="4 6" id="KW-0501">Molybdenum cofactor biosynthesis</keyword>
<dbReference type="InterPro" id="IPR001453">
    <property type="entry name" value="MoaB/Mog_dom"/>
</dbReference>
<evidence type="ECO:0000256" key="2">
    <source>
        <dbReference type="ARBA" id="ARBA00005046"/>
    </source>
</evidence>
<dbReference type="Pfam" id="PF03454">
    <property type="entry name" value="MoeA_C"/>
    <property type="match status" value="1"/>
</dbReference>
<comment type="function">
    <text evidence="1 6">Catalyzes the insertion of molybdate into adenylated molybdopterin with the concomitant release of AMP.</text>
</comment>
<comment type="catalytic activity">
    <reaction evidence="5">
        <text>adenylyl-molybdopterin + molybdate = Mo-molybdopterin + AMP + H(+)</text>
        <dbReference type="Rhea" id="RHEA:35047"/>
        <dbReference type="ChEBI" id="CHEBI:15378"/>
        <dbReference type="ChEBI" id="CHEBI:36264"/>
        <dbReference type="ChEBI" id="CHEBI:62727"/>
        <dbReference type="ChEBI" id="CHEBI:71302"/>
        <dbReference type="ChEBI" id="CHEBI:456215"/>
        <dbReference type="EC" id="2.10.1.1"/>
    </reaction>
</comment>
<dbReference type="EMBL" id="CP059732">
    <property type="protein sequence ID" value="QMW06138.1"/>
    <property type="molecule type" value="Genomic_DNA"/>
</dbReference>
<proteinExistence type="inferred from homology"/>
<keyword evidence="9" id="KW-1185">Reference proteome</keyword>
<dbReference type="AlphaFoldDB" id="A0A7G5H4U6"/>
<evidence type="ECO:0000313" key="9">
    <source>
        <dbReference type="Proteomes" id="UP000515369"/>
    </source>
</evidence>
<dbReference type="InterPro" id="IPR036425">
    <property type="entry name" value="MoaB/Mog-like_dom_sf"/>
</dbReference>
<dbReference type="InterPro" id="IPR008284">
    <property type="entry name" value="MoCF_biosynth_CS"/>
</dbReference>
<evidence type="ECO:0000256" key="5">
    <source>
        <dbReference type="ARBA" id="ARBA00047317"/>
    </source>
</evidence>
<dbReference type="SUPFAM" id="SSF63867">
    <property type="entry name" value="MoeA C-terminal domain-like"/>
    <property type="match status" value="1"/>
</dbReference>
<dbReference type="PANTHER" id="PTHR10192">
    <property type="entry name" value="MOLYBDOPTERIN BIOSYNTHESIS PROTEIN"/>
    <property type="match status" value="1"/>
</dbReference>
<dbReference type="InterPro" id="IPR036135">
    <property type="entry name" value="MoeA_linker/N_sf"/>
</dbReference>
<dbReference type="SMART" id="SM00852">
    <property type="entry name" value="MoCF_biosynth"/>
    <property type="match status" value="1"/>
</dbReference>
<dbReference type="EC" id="2.10.1.1" evidence="6"/>
<dbReference type="GO" id="GO:0006777">
    <property type="term" value="P:Mo-molybdopterin cofactor biosynthetic process"/>
    <property type="evidence" value="ECO:0007669"/>
    <property type="project" value="UniProtKB-UniRule"/>
</dbReference>
<dbReference type="PANTHER" id="PTHR10192:SF5">
    <property type="entry name" value="GEPHYRIN"/>
    <property type="match status" value="1"/>
</dbReference>
<dbReference type="InterPro" id="IPR005110">
    <property type="entry name" value="MoeA_linker/N"/>
</dbReference>
<dbReference type="SUPFAM" id="SSF53218">
    <property type="entry name" value="Molybdenum cofactor biosynthesis proteins"/>
    <property type="match status" value="1"/>
</dbReference>
<dbReference type="Proteomes" id="UP000515369">
    <property type="component" value="Chromosome"/>
</dbReference>
<protein>
    <recommendedName>
        <fullName evidence="6">Molybdopterin molybdenumtransferase</fullName>
        <ecNumber evidence="6">2.10.1.1</ecNumber>
    </recommendedName>
</protein>
<dbReference type="Gene3D" id="2.40.340.10">
    <property type="entry name" value="MoeA, C-terminal, domain IV"/>
    <property type="match status" value="1"/>
</dbReference>
<keyword evidence="6" id="KW-0479">Metal-binding</keyword>
<dbReference type="Gene3D" id="3.90.105.10">
    <property type="entry name" value="Molybdopterin biosynthesis moea protein, domain 2"/>
    <property type="match status" value="1"/>
</dbReference>
<keyword evidence="6" id="KW-0460">Magnesium</keyword>
<dbReference type="SUPFAM" id="SSF63882">
    <property type="entry name" value="MoeA N-terminal region -like"/>
    <property type="match status" value="1"/>
</dbReference>
<dbReference type="CDD" id="cd00887">
    <property type="entry name" value="MoeA"/>
    <property type="match status" value="1"/>
</dbReference>
<accession>A0A7G5H4U6</accession>
<evidence type="ECO:0000256" key="1">
    <source>
        <dbReference type="ARBA" id="ARBA00002901"/>
    </source>
</evidence>
<evidence type="ECO:0000256" key="6">
    <source>
        <dbReference type="RuleBase" id="RU365090"/>
    </source>
</evidence>
<feature type="domain" description="MoaB/Mog" evidence="7">
    <location>
        <begin position="181"/>
        <end position="319"/>
    </location>
</feature>
<comment type="similarity">
    <text evidence="3 6">Belongs to the MoeA family.</text>
</comment>
<evidence type="ECO:0000259" key="7">
    <source>
        <dbReference type="SMART" id="SM00852"/>
    </source>
</evidence>
<organism evidence="8 9">
    <name type="scientific">Spirosoma foliorum</name>
    <dbReference type="NCBI Taxonomy" id="2710596"/>
    <lineage>
        <taxon>Bacteria</taxon>
        <taxon>Pseudomonadati</taxon>
        <taxon>Bacteroidota</taxon>
        <taxon>Cytophagia</taxon>
        <taxon>Cytophagales</taxon>
        <taxon>Cytophagaceae</taxon>
        <taxon>Spirosoma</taxon>
    </lineage>
</organism>
<dbReference type="RefSeq" id="WP_182463510.1">
    <property type="nucleotide sequence ID" value="NZ_CP059732.1"/>
</dbReference>
<dbReference type="InterPro" id="IPR005111">
    <property type="entry name" value="MoeA_C_domain_IV"/>
</dbReference>
<dbReference type="InterPro" id="IPR036688">
    <property type="entry name" value="MoeA_C_domain_IV_sf"/>
</dbReference>
<dbReference type="NCBIfam" id="TIGR00177">
    <property type="entry name" value="molyb_syn"/>
    <property type="match status" value="1"/>
</dbReference>
<dbReference type="Gene3D" id="2.170.190.11">
    <property type="entry name" value="Molybdopterin biosynthesis moea protein, domain 3"/>
    <property type="match status" value="1"/>
</dbReference>
<keyword evidence="6 8" id="KW-0808">Transferase</keyword>
<gene>
    <name evidence="8" type="ORF">H3H32_15205</name>
</gene>
<dbReference type="PROSITE" id="PS01079">
    <property type="entry name" value="MOCF_BIOSYNTHESIS_2"/>
    <property type="match status" value="1"/>
</dbReference>
<comment type="cofactor">
    <cofactor evidence="6">
        <name>Mg(2+)</name>
        <dbReference type="ChEBI" id="CHEBI:18420"/>
    </cofactor>
</comment>
<reference evidence="8 9" key="1">
    <citation type="submission" date="2020-07" db="EMBL/GenBank/DDBJ databases">
        <title>Spirosoma foliorum sp. nov., isolated from the leaves on the Nejang mountain Korea, Republic of.</title>
        <authorList>
            <person name="Ho H."/>
            <person name="Lee Y.-J."/>
            <person name="Nurcahyanto D.-A."/>
            <person name="Kim S.-G."/>
        </authorList>
    </citation>
    <scope>NUCLEOTIDE SEQUENCE [LARGE SCALE GENOMIC DNA]</scope>
    <source>
        <strain evidence="8 9">PL0136</strain>
    </source>
</reference>
<name>A0A7G5H4U6_9BACT</name>
<dbReference type="UniPathway" id="UPA00344"/>
<dbReference type="GO" id="GO:0061599">
    <property type="term" value="F:molybdopterin molybdotransferase activity"/>
    <property type="evidence" value="ECO:0007669"/>
    <property type="project" value="UniProtKB-UniRule"/>
</dbReference>
<dbReference type="GO" id="GO:0005829">
    <property type="term" value="C:cytosol"/>
    <property type="evidence" value="ECO:0007669"/>
    <property type="project" value="TreeGrafter"/>
</dbReference>
<dbReference type="Gene3D" id="3.40.980.10">
    <property type="entry name" value="MoaB/Mog-like domain"/>
    <property type="match status" value="1"/>
</dbReference>
<dbReference type="GO" id="GO:0046872">
    <property type="term" value="F:metal ion binding"/>
    <property type="evidence" value="ECO:0007669"/>
    <property type="project" value="UniProtKB-UniRule"/>
</dbReference>
<dbReference type="KEGG" id="sfol:H3H32_15205"/>
<comment type="pathway">
    <text evidence="2 6">Cofactor biosynthesis; molybdopterin biosynthesis.</text>
</comment>
<evidence type="ECO:0000256" key="4">
    <source>
        <dbReference type="ARBA" id="ARBA00023150"/>
    </source>
</evidence>
<evidence type="ECO:0000256" key="3">
    <source>
        <dbReference type="ARBA" id="ARBA00010763"/>
    </source>
</evidence>
<dbReference type="Pfam" id="PF03453">
    <property type="entry name" value="MoeA_N"/>
    <property type="match status" value="1"/>
</dbReference>